<gene>
    <name evidence="2" type="ORF">WKW80_35675</name>
</gene>
<dbReference type="InterPro" id="IPR015927">
    <property type="entry name" value="Peptidase_S24_S26A/B/C"/>
</dbReference>
<feature type="domain" description="HTH cro/C1-type" evidence="1">
    <location>
        <begin position="7"/>
        <end position="62"/>
    </location>
</feature>
<reference evidence="2 3" key="1">
    <citation type="submission" date="2024-03" db="EMBL/GenBank/DDBJ databases">
        <title>Novel species of the genus Variovorax.</title>
        <authorList>
            <person name="Liu Q."/>
            <person name="Xin Y.-H."/>
        </authorList>
    </citation>
    <scope>NUCLEOTIDE SEQUENCE [LARGE SCALE GENOMIC DNA]</scope>
    <source>
        <strain evidence="2 3">KACC 18501</strain>
    </source>
</reference>
<dbReference type="EMBL" id="JBBKZV010000060">
    <property type="protein sequence ID" value="MEJ8827262.1"/>
    <property type="molecule type" value="Genomic_DNA"/>
</dbReference>
<dbReference type="Gene3D" id="1.10.260.40">
    <property type="entry name" value="lambda repressor-like DNA-binding domains"/>
    <property type="match status" value="1"/>
</dbReference>
<evidence type="ECO:0000259" key="1">
    <source>
        <dbReference type="PROSITE" id="PS50943"/>
    </source>
</evidence>
<dbReference type="SUPFAM" id="SSF51306">
    <property type="entry name" value="LexA/Signal peptidase"/>
    <property type="match status" value="1"/>
</dbReference>
<dbReference type="RefSeq" id="WP_340368291.1">
    <property type="nucleotide sequence ID" value="NZ_JBBKZV010000060.1"/>
</dbReference>
<organism evidence="2 3">
    <name type="scientific">Variovorax humicola</name>
    <dbReference type="NCBI Taxonomy" id="1769758"/>
    <lineage>
        <taxon>Bacteria</taxon>
        <taxon>Pseudomonadati</taxon>
        <taxon>Pseudomonadota</taxon>
        <taxon>Betaproteobacteria</taxon>
        <taxon>Burkholderiales</taxon>
        <taxon>Comamonadaceae</taxon>
        <taxon>Variovorax</taxon>
    </lineage>
</organism>
<dbReference type="InterPro" id="IPR036286">
    <property type="entry name" value="LexA/Signal_pep-like_sf"/>
</dbReference>
<dbReference type="CDD" id="cd06529">
    <property type="entry name" value="S24_LexA-like"/>
    <property type="match status" value="1"/>
</dbReference>
<keyword evidence="3" id="KW-1185">Reference proteome</keyword>
<dbReference type="Proteomes" id="UP001363010">
    <property type="component" value="Unassembled WGS sequence"/>
</dbReference>
<dbReference type="CDD" id="cd00093">
    <property type="entry name" value="HTH_XRE"/>
    <property type="match status" value="1"/>
</dbReference>
<comment type="caution">
    <text evidence="2">The sequence shown here is derived from an EMBL/GenBank/DDBJ whole genome shotgun (WGS) entry which is preliminary data.</text>
</comment>
<dbReference type="PROSITE" id="PS50943">
    <property type="entry name" value="HTH_CROC1"/>
    <property type="match status" value="1"/>
</dbReference>
<evidence type="ECO:0000313" key="3">
    <source>
        <dbReference type="Proteomes" id="UP001363010"/>
    </source>
</evidence>
<dbReference type="Gene3D" id="2.10.109.10">
    <property type="entry name" value="Umud Fragment, subunit A"/>
    <property type="match status" value="1"/>
</dbReference>
<dbReference type="InterPro" id="IPR001387">
    <property type="entry name" value="Cro/C1-type_HTH"/>
</dbReference>
<dbReference type="InterPro" id="IPR039418">
    <property type="entry name" value="LexA-like"/>
</dbReference>
<dbReference type="Pfam" id="PF01381">
    <property type="entry name" value="HTH_3"/>
    <property type="match status" value="1"/>
</dbReference>
<name>A0ABU8WB40_9BURK</name>
<dbReference type="PANTHER" id="PTHR33516">
    <property type="entry name" value="LEXA REPRESSOR"/>
    <property type="match status" value="1"/>
</dbReference>
<dbReference type="Pfam" id="PF00717">
    <property type="entry name" value="Peptidase_S24"/>
    <property type="match status" value="1"/>
</dbReference>
<dbReference type="InterPro" id="IPR050077">
    <property type="entry name" value="LexA_repressor"/>
</dbReference>
<protein>
    <submittedName>
        <fullName evidence="2">S24 family peptidase</fullName>
    </submittedName>
</protein>
<dbReference type="SMART" id="SM00530">
    <property type="entry name" value="HTH_XRE"/>
    <property type="match status" value="1"/>
</dbReference>
<evidence type="ECO:0000313" key="2">
    <source>
        <dbReference type="EMBL" id="MEJ8827262.1"/>
    </source>
</evidence>
<dbReference type="SUPFAM" id="SSF47413">
    <property type="entry name" value="lambda repressor-like DNA-binding domains"/>
    <property type="match status" value="1"/>
</dbReference>
<proteinExistence type="predicted"/>
<sequence length="205" mass="22517">MSTHNLIREGRKRLNMSEQQFADALGVSRGAVQQWEKPGGTAPKRTNQARVAKLLGISVAELVSGVSAGSRGADMRGEVPLVSEVEAGNYTVIDNFQPKQQFDMVPVSVPIERHTYALRVHGDSMVSETGDSFPAGSILVVEPEMKAEPGDYVIALNEANETTFKQLVKDGGDFYLKPLNTRYPIKPLDGARIIGVVREFTKRFR</sequence>
<accession>A0ABU8WB40</accession>
<dbReference type="InterPro" id="IPR010982">
    <property type="entry name" value="Lambda_DNA-bd_dom_sf"/>
</dbReference>
<dbReference type="PANTHER" id="PTHR33516:SF2">
    <property type="entry name" value="LEXA REPRESSOR-RELATED"/>
    <property type="match status" value="1"/>
</dbReference>